<gene>
    <name evidence="3" type="primary">FG05129.1</name>
    <name evidence="2" type="ORF">FGRAMPH1_01T17171</name>
</gene>
<dbReference type="KEGG" id="fgr:FGSG_05129"/>
<dbReference type="VEuPathDB" id="FungiDB:FGRAMPH1_01G17171"/>
<reference evidence="2 4" key="4">
    <citation type="journal article" date="2015" name="BMC Genomics">
        <title>The completed genome sequence of the pathogenic ascomycete fungus Fusarium graminearum.</title>
        <authorList>
            <person name="King R."/>
            <person name="Urban M."/>
            <person name="Hammond-Kosack M.C."/>
            <person name="Hassani-Pak K."/>
            <person name="Hammond-Kosack K.E."/>
        </authorList>
    </citation>
    <scope>NUCLEOTIDE SEQUENCE [LARGE SCALE GENOMIC DNA]</scope>
    <source>
        <strain evidence="4">ATCC MYA-4620 / CBS 123657 / FGSC 9075 / NRRL 31084 / PH-1</strain>
        <strain evidence="2">PH-1</strain>
    </source>
</reference>
<evidence type="ECO:0000313" key="3">
    <source>
        <dbReference type="EnsemblFungi" id="CEF86124"/>
    </source>
</evidence>
<reference evidence="3 4" key="2">
    <citation type="journal article" date="2010" name="Nature">
        <title>Comparative genomics reveals mobile pathogenicity chromosomes in Fusarium.</title>
        <authorList>
            <person name="Ma L.J."/>
            <person name="van der Does H.C."/>
            <person name="Borkovich K.A."/>
            <person name="Coleman J.J."/>
            <person name="Daboussi M.J."/>
            <person name="Di Pietro A."/>
            <person name="Dufresne M."/>
            <person name="Freitag M."/>
            <person name="Grabherr M."/>
            <person name="Henrissat B."/>
            <person name="Houterman P.M."/>
            <person name="Kang S."/>
            <person name="Shim W.B."/>
            <person name="Woloshuk C."/>
            <person name="Xie X."/>
            <person name="Xu J.R."/>
            <person name="Antoniw J."/>
            <person name="Baker S.E."/>
            <person name="Bluhm B.H."/>
            <person name="Breakspear A."/>
            <person name="Brown D.W."/>
            <person name="Butchko R.A."/>
            <person name="Chapman S."/>
            <person name="Coulson R."/>
            <person name="Coutinho P.M."/>
            <person name="Danchin E.G."/>
            <person name="Diener A."/>
            <person name="Gale L.R."/>
            <person name="Gardiner D.M."/>
            <person name="Goff S."/>
            <person name="Hammond-Kosack K.E."/>
            <person name="Hilburn K."/>
            <person name="Hua-Van A."/>
            <person name="Jonkers W."/>
            <person name="Kazan K."/>
            <person name="Kodira C.D."/>
            <person name="Koehrsen M."/>
            <person name="Kumar L."/>
            <person name="Lee Y.H."/>
            <person name="Li L."/>
            <person name="Manners J.M."/>
            <person name="Miranda-Saavedra D."/>
            <person name="Mukherjee M."/>
            <person name="Park G."/>
            <person name="Park J."/>
            <person name="Park S.Y."/>
            <person name="Proctor R.H."/>
            <person name="Regev A."/>
            <person name="Ruiz-Roldan M.C."/>
            <person name="Sain D."/>
            <person name="Sakthikumar S."/>
            <person name="Sykes S."/>
            <person name="Schwartz D.C."/>
            <person name="Turgeon B.G."/>
            <person name="Wapinski I."/>
            <person name="Yoder O."/>
            <person name="Young S."/>
            <person name="Zeng Q."/>
            <person name="Zhou S."/>
            <person name="Galagan J."/>
            <person name="Cuomo C.A."/>
            <person name="Kistler H.C."/>
            <person name="Rep M."/>
        </authorList>
    </citation>
    <scope>GENOME REANNOTATION</scope>
    <source>
        <strain evidence="4">ATCC MYA-4620 / CBS 123657 / FGSC 9075 / NRRL 31084 / PH-1</strain>
        <strain evidence="3">PH-1 / ATCC MYA-4620 / FGSC 9075 / NRRL 31084</strain>
    </source>
</reference>
<dbReference type="EMBL" id="HG970334">
    <property type="protein sequence ID" value="CEF86124.1"/>
    <property type="molecule type" value="Genomic_DNA"/>
</dbReference>
<dbReference type="Proteomes" id="UP000070720">
    <property type="component" value="Chromosome 3"/>
</dbReference>
<feature type="region of interest" description="Disordered" evidence="1">
    <location>
        <begin position="79"/>
        <end position="111"/>
    </location>
</feature>
<dbReference type="HOGENOM" id="CLU_2097096_0_0_1"/>
<dbReference type="AlphaFoldDB" id="I1RME0"/>
<protein>
    <submittedName>
        <fullName evidence="2">Chromosome 3, complete genome</fullName>
    </submittedName>
</protein>
<organism evidence="2 4">
    <name type="scientific">Gibberella zeae (strain ATCC MYA-4620 / CBS 123657 / FGSC 9075 / NRRL 31084 / PH-1)</name>
    <name type="common">Wheat head blight fungus</name>
    <name type="synonym">Fusarium graminearum</name>
    <dbReference type="NCBI Taxonomy" id="229533"/>
    <lineage>
        <taxon>Eukaryota</taxon>
        <taxon>Fungi</taxon>
        <taxon>Dikarya</taxon>
        <taxon>Ascomycota</taxon>
        <taxon>Pezizomycotina</taxon>
        <taxon>Sordariomycetes</taxon>
        <taxon>Hypocreomycetidae</taxon>
        <taxon>Hypocreales</taxon>
        <taxon>Nectriaceae</taxon>
        <taxon>Fusarium</taxon>
    </lineage>
</organism>
<reference key="3">
    <citation type="submission" date="2014-02" db="EMBL/GenBank/DDBJ databases">
        <title>A revised Fusarium graminearum genomic reference sequence using whole shotgun re-sequencing.</title>
        <authorList>
            <person name="King R."/>
            <person name="Urban M."/>
            <person name="Hassani-Pak K."/>
            <person name="Hammond-Kosack K."/>
        </authorList>
    </citation>
    <scope>NUCLEOTIDE SEQUENCE</scope>
    <source>
        <strain>PH-1</strain>
    </source>
</reference>
<evidence type="ECO:0000313" key="2">
    <source>
        <dbReference type="EMBL" id="CEF86124.1"/>
    </source>
</evidence>
<reference evidence="3 4" key="1">
    <citation type="journal article" date="2007" name="Science">
        <title>The Fusarium graminearum genome reveals a link between localized polymorphism and pathogen specialization.</title>
        <authorList>
            <person name="Cuomo C.A."/>
            <person name="Gueldener U."/>
            <person name="Xu J.-R."/>
            <person name="Trail F."/>
            <person name="Turgeon B.G."/>
            <person name="Di Pietro A."/>
            <person name="Walton J.D."/>
            <person name="Ma L.-J."/>
            <person name="Baker S.E."/>
            <person name="Rep M."/>
            <person name="Adam G."/>
            <person name="Antoniw J."/>
            <person name="Baldwin T."/>
            <person name="Calvo S.E."/>
            <person name="Chang Y.-L."/>
            <person name="DeCaprio D."/>
            <person name="Gale L.R."/>
            <person name="Gnerre S."/>
            <person name="Goswami R.S."/>
            <person name="Hammond-Kosack K."/>
            <person name="Harris L.J."/>
            <person name="Hilburn K."/>
            <person name="Kennell J.C."/>
            <person name="Kroken S."/>
            <person name="Magnuson J.K."/>
            <person name="Mannhaupt G."/>
            <person name="Mauceli E.W."/>
            <person name="Mewes H.-W."/>
            <person name="Mitterbauer R."/>
            <person name="Muehlbauer G."/>
            <person name="Muensterkoetter M."/>
            <person name="Nelson D."/>
            <person name="O'Donnell K."/>
            <person name="Ouellet T."/>
            <person name="Qi W."/>
            <person name="Quesneville H."/>
            <person name="Roncero M.I.G."/>
            <person name="Seong K.-Y."/>
            <person name="Tetko I.V."/>
            <person name="Urban M."/>
            <person name="Waalwijk C."/>
            <person name="Ward T.J."/>
            <person name="Yao J."/>
            <person name="Birren B.W."/>
            <person name="Kistler H.C."/>
        </authorList>
    </citation>
    <scope>NUCLEOTIDE SEQUENCE [LARGE SCALE GENOMIC DNA]</scope>
    <source>
        <strain evidence="4">ATCC MYA-4620 / CBS 123657 / FGSC 9075 / NRRL 31084 / PH-1</strain>
        <strain evidence="3">PH-1 / ATCC MYA-4620 / FGSC 9075 / NRRL 31084</strain>
    </source>
</reference>
<keyword evidence="4" id="KW-1185">Reference proteome</keyword>
<sequence>MAGSDPDPPPPRRYNDRLMTACYHENLPPINTKLPMHQHHHPNNSHAQLSRKSVDFQVPRLIPFGLACISAMHFASHTASSTVSSRLKGGDSRPANTKPQRGMSNMDLKRPNIVVV</sequence>
<dbReference type="RefSeq" id="XP_011323627.1">
    <property type="nucleotide sequence ID" value="XM_011325325.1"/>
</dbReference>
<dbReference type="InParanoid" id="I1RME0"/>
<feature type="compositionally biased region" description="Polar residues" evidence="1">
    <location>
        <begin position="94"/>
        <end position="103"/>
    </location>
</feature>
<accession>I1RME0</accession>
<reference evidence="3" key="5">
    <citation type="submission" date="2017-01" db="UniProtKB">
        <authorList>
            <consortium name="EnsemblFungi"/>
        </authorList>
    </citation>
    <scope>IDENTIFICATION</scope>
    <source>
        <strain evidence="3">PH-1 / ATCC MYA-4620 / FGSC 9075 / NRRL 31084</strain>
    </source>
</reference>
<evidence type="ECO:0000313" key="4">
    <source>
        <dbReference type="Proteomes" id="UP000070720"/>
    </source>
</evidence>
<proteinExistence type="predicted"/>
<dbReference type="EnsemblFungi" id="CEF86124">
    <property type="protein sequence ID" value="CEF86124"/>
    <property type="gene ID" value="FGRRES_05129"/>
</dbReference>
<feature type="region of interest" description="Disordered" evidence="1">
    <location>
        <begin position="29"/>
        <end position="50"/>
    </location>
</feature>
<name>I1RME0_GIBZE</name>
<evidence type="ECO:0000256" key="1">
    <source>
        <dbReference type="SAM" id="MobiDB-lite"/>
    </source>
</evidence>